<protein>
    <submittedName>
        <fullName evidence="6">TTC4 protein</fullName>
    </submittedName>
</protein>
<name>A0ABD2BF32_VESSQ</name>
<feature type="transmembrane region" description="Helical" evidence="4">
    <location>
        <begin position="660"/>
        <end position="684"/>
    </location>
</feature>
<evidence type="ECO:0000256" key="3">
    <source>
        <dbReference type="ARBA" id="ARBA00023602"/>
    </source>
</evidence>
<keyword evidence="2" id="KW-0802">TPR repeat</keyword>
<evidence type="ECO:0000256" key="1">
    <source>
        <dbReference type="ARBA" id="ARBA00022737"/>
    </source>
</evidence>
<dbReference type="CDD" id="cd21380">
    <property type="entry name" value="CTWD_Cns1"/>
    <property type="match status" value="1"/>
</dbReference>
<keyword evidence="4" id="KW-1133">Transmembrane helix</keyword>
<gene>
    <name evidence="6" type="ORF">V1478_004889</name>
</gene>
<dbReference type="Pfam" id="PF18972">
    <property type="entry name" value="Wheel"/>
    <property type="match status" value="1"/>
</dbReference>
<dbReference type="InterPro" id="IPR044059">
    <property type="entry name" value="Csn1/TTC4_wheel"/>
</dbReference>
<dbReference type="Proteomes" id="UP001607302">
    <property type="component" value="Unassembled WGS sequence"/>
</dbReference>
<dbReference type="Gene3D" id="1.25.40.10">
    <property type="entry name" value="Tetratricopeptide repeat domain"/>
    <property type="match status" value="1"/>
</dbReference>
<dbReference type="PANTHER" id="PTHR46035:SF1">
    <property type="entry name" value="TETRATRICOPEPTIDE REPEAT PROTEIN 4"/>
    <property type="match status" value="1"/>
</dbReference>
<comment type="similarity">
    <text evidence="3">Belongs to the TTC4 family.</text>
</comment>
<dbReference type="EMBL" id="JAUDFV010000105">
    <property type="protein sequence ID" value="KAL2731344.1"/>
    <property type="molecule type" value="Genomic_DNA"/>
</dbReference>
<evidence type="ECO:0000313" key="7">
    <source>
        <dbReference type="Proteomes" id="UP001607302"/>
    </source>
</evidence>
<dbReference type="InterPro" id="IPR019734">
    <property type="entry name" value="TPR_rpt"/>
</dbReference>
<sequence>MDSNNRKKVWTYDERLELATKLEGQLDDFVSQLEKRTFKEGYTEESMLEELENHPFFMKKAPEPGQPLSPLVEGLQQLKYSPEENTPEQLAKSYKDDGNFNFNNGQYRMSIISYTEGIRTRCKDQELLAQLYNNRATAHYMLQNYRCSLNDSKQAIKLKSDYAKSLERAARCCLRVKDFEQCNELCDKILRIFPEERVILDLKRQIILSDKTSYRDQRKQKKEAAKLSKEEEELLSTIKSRGIKLELLDGDKIPNLKDLESKIPELMQSKVHLDGNNKLVWPVIFLYPEFQETDFVQNFHEDITIKEQLEELYFSPPSWDTQHLYNPDTVAIYFEGKDKNSLHKVDISDTLGKILTDEQFLVRGGTPAFLIFVKDSKAEAQRKETSYPIQQGCHIDSMRITIGISSYEEIKFFSIAMRTYDSTFERTQQSRRQERVRYRGELKSVRKLCVVSSEKSANEKIVVIERQNKSSLKRDFSYNRVSREILSVDGQEEEAPRKCRLFFEIVEGNNRKTANHYGGIQYASSYSNGRTAASLYNNNCSSTTTYGGFVQHQQQQLHEDYRPIYFYVAQPYTIPYTFAKRPRPNSSLLRSDNRSNCRVKFSKKLANVDFSQKVKQGEFSKSLNQVHFAESQDQGFPHFYKPGQTPRHPRMTSMFRRGTIFATFFLSLLGGGLVCAALVTQHWVEARPWRTPNPQESAGRVHLGLLQGKKELNVAYGWRTYHVSVPQMLRQDPTVMSWGLWIGTLTATSAALITAGFAALLAVLNTATSPRSKALSVPGVYFINILALIMCITSVGTWLAQYYTRLYVNVLPKEDIDNMWTSEGSAELGYSFWLVATAAVVHLISIALVGWGSGREKDNNLEPIPALEEKTAAAIMLY</sequence>
<keyword evidence="4" id="KW-0472">Membrane</keyword>
<dbReference type="InterPro" id="IPR011990">
    <property type="entry name" value="TPR-like_helical_dom_sf"/>
</dbReference>
<feature type="transmembrane region" description="Helical" evidence="4">
    <location>
        <begin position="830"/>
        <end position="851"/>
    </location>
</feature>
<evidence type="ECO:0000256" key="2">
    <source>
        <dbReference type="ARBA" id="ARBA00022803"/>
    </source>
</evidence>
<proteinExistence type="inferred from homology"/>
<reference evidence="6 7" key="1">
    <citation type="journal article" date="2024" name="Ann. Entomol. Soc. Am.">
        <title>Genomic analyses of the southern and eastern yellowjacket wasps (Hymenoptera: Vespidae) reveal evolutionary signatures of social life.</title>
        <authorList>
            <person name="Catto M.A."/>
            <person name="Caine P.B."/>
            <person name="Orr S.E."/>
            <person name="Hunt B.G."/>
            <person name="Goodisman M.A.D."/>
        </authorList>
    </citation>
    <scope>NUCLEOTIDE SEQUENCE [LARGE SCALE GENOMIC DNA]</scope>
    <source>
        <strain evidence="6">233</strain>
        <tissue evidence="6">Head and thorax</tissue>
    </source>
</reference>
<dbReference type="PANTHER" id="PTHR46035">
    <property type="entry name" value="TETRATRICOPEPTIDE REPEAT PROTEIN 4"/>
    <property type="match status" value="1"/>
</dbReference>
<comment type="caution">
    <text evidence="6">The sequence shown here is derived from an EMBL/GenBank/DDBJ whole genome shotgun (WGS) entry which is preliminary data.</text>
</comment>
<dbReference type="SUPFAM" id="SSF48452">
    <property type="entry name" value="TPR-like"/>
    <property type="match status" value="1"/>
</dbReference>
<feature type="transmembrane region" description="Helical" evidence="4">
    <location>
        <begin position="779"/>
        <end position="800"/>
    </location>
</feature>
<evidence type="ECO:0000313" key="6">
    <source>
        <dbReference type="EMBL" id="KAL2731344.1"/>
    </source>
</evidence>
<keyword evidence="4" id="KW-0812">Transmembrane</keyword>
<dbReference type="AlphaFoldDB" id="A0ABD2BF32"/>
<accession>A0ABD2BF32</accession>
<dbReference type="Gene3D" id="1.20.140.150">
    <property type="match status" value="1"/>
</dbReference>
<evidence type="ECO:0000256" key="4">
    <source>
        <dbReference type="SAM" id="Phobius"/>
    </source>
</evidence>
<organism evidence="6 7">
    <name type="scientific">Vespula squamosa</name>
    <name type="common">Southern yellow jacket</name>
    <name type="synonym">Wasp</name>
    <dbReference type="NCBI Taxonomy" id="30214"/>
    <lineage>
        <taxon>Eukaryota</taxon>
        <taxon>Metazoa</taxon>
        <taxon>Ecdysozoa</taxon>
        <taxon>Arthropoda</taxon>
        <taxon>Hexapoda</taxon>
        <taxon>Insecta</taxon>
        <taxon>Pterygota</taxon>
        <taxon>Neoptera</taxon>
        <taxon>Endopterygota</taxon>
        <taxon>Hymenoptera</taxon>
        <taxon>Apocrita</taxon>
        <taxon>Aculeata</taxon>
        <taxon>Vespoidea</taxon>
        <taxon>Vespidae</taxon>
        <taxon>Vespinae</taxon>
        <taxon>Vespula</taxon>
    </lineage>
</organism>
<evidence type="ECO:0000259" key="5">
    <source>
        <dbReference type="Pfam" id="PF18972"/>
    </source>
</evidence>
<dbReference type="SMART" id="SM00028">
    <property type="entry name" value="TPR"/>
    <property type="match status" value="3"/>
</dbReference>
<feature type="transmembrane region" description="Helical" evidence="4">
    <location>
        <begin position="738"/>
        <end position="767"/>
    </location>
</feature>
<keyword evidence="7" id="KW-1185">Reference proteome</keyword>
<feature type="domain" description="Cns1/TTC4 wheel" evidence="5">
    <location>
        <begin position="274"/>
        <end position="378"/>
    </location>
</feature>
<keyword evidence="1" id="KW-0677">Repeat</keyword>